<comment type="caution">
    <text evidence="5">The sequence shown here is derived from an EMBL/GenBank/DDBJ whole genome shotgun (WGS) entry which is preliminary data.</text>
</comment>
<dbReference type="InterPro" id="IPR006597">
    <property type="entry name" value="Sel1-like"/>
</dbReference>
<dbReference type="PROSITE" id="PS50011">
    <property type="entry name" value="PROTEIN_KINASE_DOM"/>
    <property type="match status" value="1"/>
</dbReference>
<dbReference type="GO" id="GO:0004674">
    <property type="term" value="F:protein serine/threonine kinase activity"/>
    <property type="evidence" value="ECO:0007669"/>
    <property type="project" value="TreeGrafter"/>
</dbReference>
<dbReference type="EMBL" id="JEMT01024691">
    <property type="protein sequence ID" value="EXX62555.1"/>
    <property type="molecule type" value="Genomic_DNA"/>
</dbReference>
<dbReference type="SUPFAM" id="SSF81901">
    <property type="entry name" value="HCP-like"/>
    <property type="match status" value="2"/>
</dbReference>
<dbReference type="InterPro" id="IPR001245">
    <property type="entry name" value="Ser-Thr/Tyr_kinase_cat_dom"/>
</dbReference>
<evidence type="ECO:0000256" key="1">
    <source>
        <dbReference type="PROSITE-ProRule" id="PRU10141"/>
    </source>
</evidence>
<dbReference type="Gene3D" id="1.25.40.10">
    <property type="entry name" value="Tetratricopeptide repeat domain"/>
    <property type="match status" value="2"/>
</dbReference>
<dbReference type="AlphaFoldDB" id="A0A015J6Y8"/>
<dbReference type="InterPro" id="IPR011990">
    <property type="entry name" value="TPR-like_helical_dom_sf"/>
</dbReference>
<dbReference type="InterPro" id="IPR051681">
    <property type="entry name" value="Ser/Thr_Kinases-Pseudokinases"/>
</dbReference>
<evidence type="ECO:0000256" key="3">
    <source>
        <dbReference type="SAM" id="MobiDB-lite"/>
    </source>
</evidence>
<feature type="region of interest" description="Disordered" evidence="3">
    <location>
        <begin position="316"/>
        <end position="339"/>
    </location>
</feature>
<feature type="compositionally biased region" description="Polar residues" evidence="3">
    <location>
        <begin position="324"/>
        <end position="339"/>
    </location>
</feature>
<dbReference type="GO" id="GO:0005524">
    <property type="term" value="F:ATP binding"/>
    <property type="evidence" value="ECO:0007669"/>
    <property type="project" value="UniProtKB-UniRule"/>
</dbReference>
<keyword evidence="1" id="KW-0547">Nucleotide-binding</keyword>
<evidence type="ECO:0000313" key="5">
    <source>
        <dbReference type="EMBL" id="EXX62555.1"/>
    </source>
</evidence>
<evidence type="ECO:0000256" key="2">
    <source>
        <dbReference type="SAM" id="Coils"/>
    </source>
</evidence>
<keyword evidence="6" id="KW-1185">Reference proteome</keyword>
<name>A0A015J6Y8_RHIIW</name>
<dbReference type="InterPro" id="IPR000719">
    <property type="entry name" value="Prot_kinase_dom"/>
</dbReference>
<dbReference type="PANTHER" id="PTHR44329:SF291">
    <property type="entry name" value="PROTEIN KINASE DOMAIN-CONTAINING PROTEIN"/>
    <property type="match status" value="1"/>
</dbReference>
<evidence type="ECO:0000259" key="4">
    <source>
        <dbReference type="PROSITE" id="PS50011"/>
    </source>
</evidence>
<reference evidence="5 6" key="1">
    <citation type="submission" date="2014-02" db="EMBL/GenBank/DDBJ databases">
        <title>Single nucleus genome sequencing reveals high similarity among nuclei of an endomycorrhizal fungus.</title>
        <authorList>
            <person name="Lin K."/>
            <person name="Geurts R."/>
            <person name="Zhang Z."/>
            <person name="Limpens E."/>
            <person name="Saunders D.G."/>
            <person name="Mu D."/>
            <person name="Pang E."/>
            <person name="Cao H."/>
            <person name="Cha H."/>
            <person name="Lin T."/>
            <person name="Zhou Q."/>
            <person name="Shang Y."/>
            <person name="Li Y."/>
            <person name="Ivanov S."/>
            <person name="Sharma T."/>
            <person name="Velzen R.V."/>
            <person name="Ruijter N.D."/>
            <person name="Aanen D.K."/>
            <person name="Win J."/>
            <person name="Kamoun S."/>
            <person name="Bisseling T."/>
            <person name="Huang S."/>
        </authorList>
    </citation>
    <scope>NUCLEOTIDE SEQUENCE [LARGE SCALE GENOMIC DNA]</scope>
    <source>
        <strain evidence="6">DAOM197198w</strain>
    </source>
</reference>
<keyword evidence="1" id="KW-0067">ATP-binding</keyword>
<dbReference type="Gene3D" id="1.10.510.10">
    <property type="entry name" value="Transferase(Phosphotransferase) domain 1"/>
    <property type="match status" value="1"/>
</dbReference>
<proteinExistence type="predicted"/>
<sequence length="672" mass="77738">MSEIQNTENTNEWINWIEEAIVKEYFKCYEYKHFSNIQEVGSGAFGKVYRANWKNSEQYIALKSFFNLNNVTVKEIVHELKLQREMQFHDNVIKFYGITKFESDNQDDLLKKYSLVMEYADSGTLKNYLKKNFNNLTWDNKYNLAYQLACGVLCLHNEGIIHRDLHSDNILVHRNTIKVADFGLSKRIGSSTKNSKLFGIIPYVDPKRIGKRKKDKNSTQIFSFNEKSDVYSVGVLLWELSSGRPPFSTEDDEYDDLDLAIEISQGLREDPIPGTPENYTKLYTDCWNGEPDNRPTIKQVVERLRSMITKTNMTTENYRPKSGFQPSPKQEFNTSSVNNSSYHGELSRVIQNFDKMNTKEIISAISTKQIISNEPILSQRNWSVIINEAIAFIYELNNKGKVAYKPIFDNYFNNHNTNSQEIYNWLLNNQNDSDSIFLLGYFNYMGIGTNEDSKKAFNLFINASEQDHILAQYYVGSCYQFSYGTVKNENLAFEYYKKIANKGCALGIFNIGYFYSQGICIKKDLKRAAYLYEKAAELGNSLAQFNLATMYINGEGIDKDDSKALTLLKQSAESEYLCGIIMLGYYYDNQVETSIYKRKLFELYHKSAISGDMFAQYNLALMYENGDGIERDINLANYWYKQSAGQGNQKAQNNLKKLRRKFNMLNLNIITT</sequence>
<accession>A0A015J6Y8</accession>
<feature type="domain" description="Protein kinase" evidence="4">
    <location>
        <begin position="34"/>
        <end position="308"/>
    </location>
</feature>
<dbReference type="PRINTS" id="PR00109">
    <property type="entry name" value="TYRKINASE"/>
</dbReference>
<dbReference type="Proteomes" id="UP000022910">
    <property type="component" value="Unassembled WGS sequence"/>
</dbReference>
<keyword evidence="2" id="KW-0175">Coiled coil</keyword>
<evidence type="ECO:0000313" key="6">
    <source>
        <dbReference type="Proteomes" id="UP000022910"/>
    </source>
</evidence>
<dbReference type="SMART" id="SM00671">
    <property type="entry name" value="SEL1"/>
    <property type="match status" value="5"/>
</dbReference>
<dbReference type="Pfam" id="PF08238">
    <property type="entry name" value="Sel1"/>
    <property type="match status" value="5"/>
</dbReference>
<feature type="coiled-coil region" evidence="2">
    <location>
        <begin position="641"/>
        <end position="668"/>
    </location>
</feature>
<dbReference type="PROSITE" id="PS00107">
    <property type="entry name" value="PROTEIN_KINASE_ATP"/>
    <property type="match status" value="1"/>
</dbReference>
<dbReference type="OrthoDB" id="2341813at2759"/>
<dbReference type="SUPFAM" id="SSF56112">
    <property type="entry name" value="Protein kinase-like (PK-like)"/>
    <property type="match status" value="1"/>
</dbReference>
<dbReference type="InterPro" id="IPR017441">
    <property type="entry name" value="Protein_kinase_ATP_BS"/>
</dbReference>
<dbReference type="Pfam" id="PF07714">
    <property type="entry name" value="PK_Tyr_Ser-Thr"/>
    <property type="match status" value="1"/>
</dbReference>
<organism evidence="5 6">
    <name type="scientific">Rhizophagus irregularis (strain DAOM 197198w)</name>
    <name type="common">Glomus intraradices</name>
    <dbReference type="NCBI Taxonomy" id="1432141"/>
    <lineage>
        <taxon>Eukaryota</taxon>
        <taxon>Fungi</taxon>
        <taxon>Fungi incertae sedis</taxon>
        <taxon>Mucoromycota</taxon>
        <taxon>Glomeromycotina</taxon>
        <taxon>Glomeromycetes</taxon>
        <taxon>Glomerales</taxon>
        <taxon>Glomeraceae</taxon>
        <taxon>Rhizophagus</taxon>
    </lineage>
</organism>
<dbReference type="InterPro" id="IPR011009">
    <property type="entry name" value="Kinase-like_dom_sf"/>
</dbReference>
<protein>
    <submittedName>
        <fullName evidence="5">Cdc15p</fullName>
    </submittedName>
</protein>
<feature type="binding site" evidence="1">
    <location>
        <position position="63"/>
    </location>
    <ligand>
        <name>ATP</name>
        <dbReference type="ChEBI" id="CHEBI:30616"/>
    </ligand>
</feature>
<dbReference type="HOGENOM" id="CLU_000288_7_12_1"/>
<gene>
    <name evidence="5" type="ORF">RirG_160650</name>
</gene>
<dbReference type="PANTHER" id="PTHR44329">
    <property type="entry name" value="SERINE/THREONINE-PROTEIN KINASE TNNI3K-RELATED"/>
    <property type="match status" value="1"/>
</dbReference>